<keyword evidence="5" id="KW-1185">Reference proteome</keyword>
<dbReference type="InterPro" id="IPR006768">
    <property type="entry name" value="Cwf19-like_C_dom-1"/>
</dbReference>
<dbReference type="EMBL" id="JAOPGA020000847">
    <property type="protein sequence ID" value="KAL0482401.1"/>
    <property type="molecule type" value="Genomic_DNA"/>
</dbReference>
<dbReference type="SUPFAM" id="SSF54197">
    <property type="entry name" value="HIT-like"/>
    <property type="match status" value="1"/>
</dbReference>
<dbReference type="Pfam" id="PF04677">
    <property type="entry name" value="CwfJ_C_1"/>
    <property type="match status" value="1"/>
</dbReference>
<dbReference type="PANTHER" id="PTHR12072">
    <property type="entry name" value="CWF19, CELL CYCLE CONTROL PROTEIN"/>
    <property type="match status" value="1"/>
</dbReference>
<sequence>MAEKRKLEDAEQPNEKYLKAAHPIKILVCGDVKGEFSRLFNKVNDLNAGPSGPFDILFCVGQFFSEEDEYKGASNEDSLAFIAGEKPINVPTYFIEGGHGSEFIDKNPDGCRLCQNLTFLGRSGVKYISGLNIMYLSGVYDSYSFKSSISTLQNYSEIDIRKLEQQVKDHSLTGKIDILLTSEWPQDITKQLPQDQVDNIPQLKNIGAIPTARLNKCSKPRYHFSALSGFFYERLPYVSKLDDNNTTITRFISLAPVSDSKDKIAKYLYAAKLTPVSGMDVEQIQKEPPNTTASPYDVDANRLVREKQLQKSTRGQHNHNKHNNHSHGVRRPMTGDTSQCWFCLSNPQVEKHLISSIGDETYLAIPKGSLVPHHCLIIPLAHTNDLASVNQQALSEINQYITCLRQLHQEQKVIIFERNLWLSKVSTHMHLQVVPLGDSVTNEQCYEVLEKDAKHFLGDDIQIHVFDKSVGLKEAIDLAGLQDSQYFLAELPDGRKFIHEITDNRIRGVMNLGRRPCAELLGMLEREDWRECTMPIEEEKKATAEFKKNFKAFDFTN</sequence>
<evidence type="ECO:0000313" key="5">
    <source>
        <dbReference type="Proteomes" id="UP001431209"/>
    </source>
</evidence>
<dbReference type="Gene3D" id="3.30.428.10">
    <property type="entry name" value="HIT-like"/>
    <property type="match status" value="1"/>
</dbReference>
<dbReference type="InterPro" id="IPR036265">
    <property type="entry name" value="HIT-like_sf"/>
</dbReference>
<proteinExistence type="predicted"/>
<dbReference type="GO" id="GO:0061632">
    <property type="term" value="F:RNA lariat debranching enzyme activator activity"/>
    <property type="evidence" value="ECO:0007669"/>
    <property type="project" value="TreeGrafter"/>
</dbReference>
<dbReference type="Proteomes" id="UP001431209">
    <property type="component" value="Unassembled WGS sequence"/>
</dbReference>
<dbReference type="InterPro" id="IPR006767">
    <property type="entry name" value="Cwf19-like_C_dom-2"/>
</dbReference>
<organism evidence="4 5">
    <name type="scientific">Acrasis kona</name>
    <dbReference type="NCBI Taxonomy" id="1008807"/>
    <lineage>
        <taxon>Eukaryota</taxon>
        <taxon>Discoba</taxon>
        <taxon>Heterolobosea</taxon>
        <taxon>Tetramitia</taxon>
        <taxon>Eutetramitia</taxon>
        <taxon>Acrasidae</taxon>
        <taxon>Acrasis</taxon>
    </lineage>
</organism>
<dbReference type="CDD" id="cd07380">
    <property type="entry name" value="MPP_CWF19_N"/>
    <property type="match status" value="1"/>
</dbReference>
<evidence type="ECO:0008006" key="6">
    <source>
        <dbReference type="Google" id="ProtNLM"/>
    </source>
</evidence>
<accession>A0AAW2YZU9</accession>
<evidence type="ECO:0000313" key="4">
    <source>
        <dbReference type="EMBL" id="KAL0482401.1"/>
    </source>
</evidence>
<evidence type="ECO:0000259" key="2">
    <source>
        <dbReference type="Pfam" id="PF04676"/>
    </source>
</evidence>
<evidence type="ECO:0000256" key="1">
    <source>
        <dbReference type="SAM" id="MobiDB-lite"/>
    </source>
</evidence>
<evidence type="ECO:0000259" key="3">
    <source>
        <dbReference type="Pfam" id="PF04677"/>
    </source>
</evidence>
<dbReference type="PANTHER" id="PTHR12072:SF4">
    <property type="entry name" value="CWF19-LIKE PROTEIN 1"/>
    <property type="match status" value="1"/>
</dbReference>
<feature type="domain" description="Cwf19-like protein C-terminal" evidence="2">
    <location>
        <begin position="482"/>
        <end position="556"/>
    </location>
</feature>
<reference evidence="4 5" key="1">
    <citation type="submission" date="2024-03" db="EMBL/GenBank/DDBJ databases">
        <title>The Acrasis kona genome and developmental transcriptomes reveal deep origins of eukaryotic multicellular pathways.</title>
        <authorList>
            <person name="Sheikh S."/>
            <person name="Fu C.-J."/>
            <person name="Brown M.W."/>
            <person name="Baldauf S.L."/>
        </authorList>
    </citation>
    <scope>NUCLEOTIDE SEQUENCE [LARGE SCALE GENOMIC DNA]</scope>
    <source>
        <strain evidence="4 5">ATCC MYA-3509</strain>
    </source>
</reference>
<gene>
    <name evidence="4" type="ORF">AKO1_013055</name>
</gene>
<feature type="domain" description="Cwf19-like C-terminal" evidence="3">
    <location>
        <begin position="336"/>
        <end position="441"/>
    </location>
</feature>
<dbReference type="GO" id="GO:0000398">
    <property type="term" value="P:mRNA splicing, via spliceosome"/>
    <property type="evidence" value="ECO:0007669"/>
    <property type="project" value="TreeGrafter"/>
</dbReference>
<name>A0AAW2YZU9_9EUKA</name>
<comment type="caution">
    <text evidence="4">The sequence shown here is derived from an EMBL/GenBank/DDBJ whole genome shotgun (WGS) entry which is preliminary data.</text>
</comment>
<dbReference type="Pfam" id="PF04676">
    <property type="entry name" value="CwfJ_C_2"/>
    <property type="match status" value="1"/>
</dbReference>
<protein>
    <recommendedName>
        <fullName evidence="6">CWF19-like protein 1</fullName>
    </recommendedName>
</protein>
<dbReference type="GO" id="GO:0071014">
    <property type="term" value="C:post-mRNA release spliceosomal complex"/>
    <property type="evidence" value="ECO:0007669"/>
    <property type="project" value="TreeGrafter"/>
</dbReference>
<feature type="compositionally biased region" description="Basic residues" evidence="1">
    <location>
        <begin position="314"/>
        <end position="330"/>
    </location>
</feature>
<feature type="region of interest" description="Disordered" evidence="1">
    <location>
        <begin position="310"/>
        <end position="331"/>
    </location>
</feature>
<dbReference type="InterPro" id="IPR040194">
    <property type="entry name" value="Cwf19-like"/>
</dbReference>
<dbReference type="AlphaFoldDB" id="A0AAW2YZU9"/>